<evidence type="ECO:0000313" key="2">
    <source>
        <dbReference type="EMBL" id="EID55568.1"/>
    </source>
</evidence>
<dbReference type="InterPro" id="IPR032710">
    <property type="entry name" value="NTF2-like_dom_sf"/>
</dbReference>
<dbReference type="OrthoDB" id="582247at2"/>
<dbReference type="AlphaFoldDB" id="I0V615"/>
<dbReference type="EMBL" id="JH636049">
    <property type="protein sequence ID" value="EID55568.1"/>
    <property type="molecule type" value="Genomic_DNA"/>
</dbReference>
<dbReference type="RefSeq" id="WP_006239742.1">
    <property type="nucleotide sequence ID" value="NZ_JH636049.1"/>
</dbReference>
<feature type="domain" description="DUF4440" evidence="1">
    <location>
        <begin position="18"/>
        <end position="147"/>
    </location>
</feature>
<dbReference type="Pfam" id="PF14534">
    <property type="entry name" value="DUF4440"/>
    <property type="match status" value="1"/>
</dbReference>
<dbReference type="STRING" id="882086.SacxiDRAFT_3366"/>
<gene>
    <name evidence="2" type="ORF">SacxiDRAFT_3366</name>
</gene>
<evidence type="ECO:0000313" key="3">
    <source>
        <dbReference type="Proteomes" id="UP000004691"/>
    </source>
</evidence>
<dbReference type="InterPro" id="IPR011944">
    <property type="entry name" value="Steroid_delta5-4_isomerase"/>
</dbReference>
<keyword evidence="3" id="KW-1185">Reference proteome</keyword>
<protein>
    <recommendedName>
        <fullName evidence="1">DUF4440 domain-containing protein</fullName>
    </recommendedName>
</protein>
<dbReference type="SUPFAM" id="SSF54427">
    <property type="entry name" value="NTF2-like"/>
    <property type="match status" value="1"/>
</dbReference>
<dbReference type="Proteomes" id="UP000004691">
    <property type="component" value="Unassembled WGS sequence"/>
</dbReference>
<accession>I0V615</accession>
<dbReference type="NCBIfam" id="TIGR02246">
    <property type="entry name" value="SgcJ/EcaC family oxidoreductase"/>
    <property type="match status" value="1"/>
</dbReference>
<dbReference type="Gene3D" id="3.10.450.50">
    <property type="match status" value="1"/>
</dbReference>
<evidence type="ECO:0000259" key="1">
    <source>
        <dbReference type="Pfam" id="PF14534"/>
    </source>
</evidence>
<sequence>MRPEVAGVSVPQDDVDAIVALVARVEHAQQHADADEFLRVFREDTIWTTAHGKRLIGLDEIGTFTRAVLPPTAAQPVTATYEAQYILFIRPDVAAVKIRQRPVTRDGHPLDEIFHGHADPAALAAEKPDAVPGTPLYVLAKDGGEWKVAAAQNTKVIDPDVLAKR</sequence>
<dbReference type="HOGENOM" id="CLU_129336_2_0_11"/>
<proteinExistence type="predicted"/>
<dbReference type="eggNOG" id="COG4319">
    <property type="taxonomic scope" value="Bacteria"/>
</dbReference>
<organism evidence="2 3">
    <name type="scientific">Saccharomonospora xinjiangensis XJ-54</name>
    <dbReference type="NCBI Taxonomy" id="882086"/>
    <lineage>
        <taxon>Bacteria</taxon>
        <taxon>Bacillati</taxon>
        <taxon>Actinomycetota</taxon>
        <taxon>Actinomycetes</taxon>
        <taxon>Pseudonocardiales</taxon>
        <taxon>Pseudonocardiaceae</taxon>
        <taxon>Saccharomonospora</taxon>
    </lineage>
</organism>
<name>I0V615_9PSEU</name>
<dbReference type="InterPro" id="IPR027843">
    <property type="entry name" value="DUF4440"/>
</dbReference>
<reference evidence="2 3" key="1">
    <citation type="submission" date="2012-01" db="EMBL/GenBank/DDBJ databases">
        <title>Improved High-Quality Draft sequence of Saccharomonospora xinjiangensis XJ-54.</title>
        <authorList>
            <consortium name="US DOE Joint Genome Institute"/>
            <person name="Lucas S."/>
            <person name="Han J."/>
            <person name="Lapidus A."/>
            <person name="Cheng J.-F."/>
            <person name="Goodwin L."/>
            <person name="Pitluck S."/>
            <person name="Peters L."/>
            <person name="Mikhailova N."/>
            <person name="Teshima H."/>
            <person name="Detter J.C."/>
            <person name="Han C."/>
            <person name="Tapia R."/>
            <person name="Land M."/>
            <person name="Hauser L."/>
            <person name="Kyrpides N."/>
            <person name="Ivanova N."/>
            <person name="Pagani I."/>
            <person name="Brambilla E.-M."/>
            <person name="Klenk H.-P."/>
            <person name="Woyke T."/>
        </authorList>
    </citation>
    <scope>NUCLEOTIDE SEQUENCE [LARGE SCALE GENOMIC DNA]</scope>
    <source>
        <strain evidence="2 3">XJ-54</strain>
    </source>
</reference>